<evidence type="ECO:0000313" key="2">
    <source>
        <dbReference type="Proteomes" id="UP001212170"/>
    </source>
</evidence>
<dbReference type="Proteomes" id="UP001212170">
    <property type="component" value="Unassembled WGS sequence"/>
</dbReference>
<keyword evidence="2" id="KW-1185">Reference proteome</keyword>
<accession>A0ABT4WJ57</accession>
<sequence>MILTDATEPIMFFIGKHSSETANYFKGVANFLNNDLRPTSYTVFLIPKNRFVNSYSENELQGFNSAYSQVFINELKKIGVDLNVKGE</sequence>
<dbReference type="RefSeq" id="WP_271338562.1">
    <property type="nucleotide sequence ID" value="NZ_JAMZNK010000071.1"/>
</dbReference>
<gene>
    <name evidence="1" type="ORF">NJT12_23550</name>
</gene>
<reference evidence="1 2" key="1">
    <citation type="journal article" date="2023" name="Chemosphere">
        <title>Whole genome analysis of Flavobacterium aziz-sancarii sp. nov., isolated from Ardley Island (Antarctica), revealed a rich resistome and bioremediation potential.</title>
        <authorList>
            <person name="Otur C."/>
            <person name="Okay S."/>
            <person name="Kurt-Kizildogan A."/>
        </authorList>
    </citation>
    <scope>NUCLEOTIDE SEQUENCE [LARGE SCALE GENOMIC DNA]</scope>
    <source>
        <strain evidence="1 2">AC</strain>
    </source>
</reference>
<evidence type="ECO:0000313" key="1">
    <source>
        <dbReference type="EMBL" id="MDA6072601.1"/>
    </source>
</evidence>
<organism evidence="1 2">
    <name type="scientific">Flavobacterium azizsancarii</name>
    <dbReference type="NCBI Taxonomy" id="2961580"/>
    <lineage>
        <taxon>Bacteria</taxon>
        <taxon>Pseudomonadati</taxon>
        <taxon>Bacteroidota</taxon>
        <taxon>Flavobacteriia</taxon>
        <taxon>Flavobacteriales</taxon>
        <taxon>Flavobacteriaceae</taxon>
        <taxon>Flavobacterium</taxon>
    </lineage>
</organism>
<proteinExistence type="predicted"/>
<protein>
    <submittedName>
        <fullName evidence="1">Uncharacterized protein</fullName>
    </submittedName>
</protein>
<comment type="caution">
    <text evidence="1">The sequence shown here is derived from an EMBL/GenBank/DDBJ whole genome shotgun (WGS) entry which is preliminary data.</text>
</comment>
<name>A0ABT4WJ57_9FLAO</name>
<dbReference type="EMBL" id="JAMZNK010000071">
    <property type="protein sequence ID" value="MDA6072601.1"/>
    <property type="molecule type" value="Genomic_DNA"/>
</dbReference>